<feature type="domain" description="VWFC" evidence="4">
    <location>
        <begin position="1281"/>
        <end position="1347"/>
    </location>
</feature>
<dbReference type="InterPro" id="IPR050941">
    <property type="entry name" value="CCN"/>
</dbReference>
<feature type="domain" description="VWFC" evidence="4">
    <location>
        <begin position="2065"/>
        <end position="2131"/>
    </location>
</feature>
<feature type="domain" description="ShKT" evidence="5">
    <location>
        <begin position="3175"/>
        <end position="3209"/>
    </location>
</feature>
<dbReference type="SMART" id="SM00215">
    <property type="entry name" value="VWC_out"/>
    <property type="match status" value="11"/>
</dbReference>
<feature type="region of interest" description="Disordered" evidence="3">
    <location>
        <begin position="1101"/>
        <end position="1127"/>
    </location>
</feature>
<feature type="region of interest" description="Disordered" evidence="3">
    <location>
        <begin position="861"/>
        <end position="885"/>
    </location>
</feature>
<keyword evidence="1" id="KW-0732">Signal</keyword>
<dbReference type="OrthoDB" id="6022609at2759"/>
<feature type="region of interest" description="Disordered" evidence="3">
    <location>
        <begin position="524"/>
        <end position="544"/>
    </location>
</feature>
<feature type="domain" description="VWFC" evidence="4">
    <location>
        <begin position="2894"/>
        <end position="2957"/>
    </location>
</feature>
<feature type="domain" description="VWFC" evidence="4">
    <location>
        <begin position="2557"/>
        <end position="2623"/>
    </location>
</feature>
<feature type="disulfide bond" evidence="2">
    <location>
        <begin position="3175"/>
        <end position="3209"/>
    </location>
</feature>
<feature type="domain" description="VWFC" evidence="4">
    <location>
        <begin position="443"/>
        <end position="510"/>
    </location>
</feature>
<dbReference type="Pfam" id="PF01549">
    <property type="entry name" value="ShK"/>
    <property type="match status" value="4"/>
</dbReference>
<proteinExistence type="predicted"/>
<feature type="domain" description="VWFC" evidence="4">
    <location>
        <begin position="3492"/>
        <end position="3557"/>
    </location>
</feature>
<name>A0A2T7NIN4_POMCA</name>
<feature type="domain" description="ShKT" evidence="5">
    <location>
        <begin position="3129"/>
        <end position="3163"/>
    </location>
</feature>
<accession>A0A2T7NIN4</accession>
<organism evidence="6 7">
    <name type="scientific">Pomacea canaliculata</name>
    <name type="common">Golden apple snail</name>
    <dbReference type="NCBI Taxonomy" id="400727"/>
    <lineage>
        <taxon>Eukaryota</taxon>
        <taxon>Metazoa</taxon>
        <taxon>Spiralia</taxon>
        <taxon>Lophotrochozoa</taxon>
        <taxon>Mollusca</taxon>
        <taxon>Gastropoda</taxon>
        <taxon>Caenogastropoda</taxon>
        <taxon>Architaenioglossa</taxon>
        <taxon>Ampullarioidea</taxon>
        <taxon>Ampullariidae</taxon>
        <taxon>Pomacea</taxon>
    </lineage>
</organism>
<dbReference type="PROSITE" id="PS51670">
    <property type="entry name" value="SHKT"/>
    <property type="match status" value="3"/>
</dbReference>
<feature type="domain" description="VWFC" evidence="4">
    <location>
        <begin position="2646"/>
        <end position="2713"/>
    </location>
</feature>
<keyword evidence="2" id="KW-1015">Disulfide bond</keyword>
<feature type="domain" description="VWFC" evidence="4">
    <location>
        <begin position="1608"/>
        <end position="1673"/>
    </location>
</feature>
<dbReference type="GO" id="GO:0045597">
    <property type="term" value="P:positive regulation of cell differentiation"/>
    <property type="evidence" value="ECO:0007669"/>
    <property type="project" value="TreeGrafter"/>
</dbReference>
<comment type="caution">
    <text evidence="6">The sequence shown here is derived from an EMBL/GenBank/DDBJ whole genome shotgun (WGS) entry which is preliminary data.</text>
</comment>
<dbReference type="GO" id="GO:0007165">
    <property type="term" value="P:signal transduction"/>
    <property type="evidence" value="ECO:0007669"/>
    <property type="project" value="TreeGrafter"/>
</dbReference>
<evidence type="ECO:0000313" key="6">
    <source>
        <dbReference type="EMBL" id="PVD21037.1"/>
    </source>
</evidence>
<dbReference type="EMBL" id="PZQS01000012">
    <property type="protein sequence ID" value="PVD21037.1"/>
    <property type="molecule type" value="Genomic_DNA"/>
</dbReference>
<feature type="domain" description="VWFC" evidence="4">
    <location>
        <begin position="3006"/>
        <end position="3071"/>
    </location>
</feature>
<evidence type="ECO:0000256" key="2">
    <source>
        <dbReference type="PROSITE-ProRule" id="PRU01005"/>
    </source>
</evidence>
<evidence type="ECO:0008006" key="8">
    <source>
        <dbReference type="Google" id="ProtNLM"/>
    </source>
</evidence>
<dbReference type="SMART" id="SM00254">
    <property type="entry name" value="ShKT"/>
    <property type="match status" value="4"/>
</dbReference>
<feature type="domain" description="ShKT" evidence="5">
    <location>
        <begin position="3082"/>
        <end position="3118"/>
    </location>
</feature>
<dbReference type="STRING" id="400727.A0A2T7NIN4"/>
<evidence type="ECO:0000259" key="4">
    <source>
        <dbReference type="PROSITE" id="PS50184"/>
    </source>
</evidence>
<feature type="domain" description="VWFC" evidence="4">
    <location>
        <begin position="2766"/>
        <end position="2831"/>
    </location>
</feature>
<dbReference type="PROSITE" id="PS01208">
    <property type="entry name" value="VWFC_1"/>
    <property type="match status" value="14"/>
</dbReference>
<dbReference type="InterPro" id="IPR001007">
    <property type="entry name" value="VWF_dom"/>
</dbReference>
<sequence>MPSYCRLEKDAGSCCARPVCEFAMQQGSFTGLGSVSGNGISESSAHNPPATLPPCVDAVDNCAMYGKVACTSYRTWALQNCRLFCELCGECKHALTETLAQKDQSWFVGSNTICNCEKATQGFYRCNNLCPTYTNVPPNCKEMKVNGSCAVMQCATGTFYSSSLNYNTIGAGGNIVTGSGSYVAPTLASGAVAPPGTGGTAAQASAISGCLYKGQVYVEGQLWEDGCDRSCECQNAMTGQYRCRARCPTYNNVPDTCQMVVDESDTCCSKPHCTGPDAAKIVIIPVYGEYRSQMGVAQPPPTKDRFAGTGGYFGPESGMHTILEFGSTVAPPTAGDFTAGGVGYCQYKGQTYKQKETWEDGCDYNCVCDNAYNGHYTCVDKCVKYMNIPEPYCRLVTDPRNSCCKIPDCLFTAPYGLVTGLATIQPSQGSSHPTSIPATPGFAFCIYNGAHYDRNQVWYQGCDYKCTCEDPAINKYRCVSRCPSYENLDPKCTQERDPNDPACCSVPRCPTPLPQHTLSPNPTASAVTIPPGFVTGDNSPPGATGSTVTGSCEYNGQKYQQGEKWEDGCTYNCVCEDATTGKYKCTEKCTRYDSIPEGCRLVSDFANPCCTVLRCNPTLLIPSLVSTVHPDPHSPQTTPSPTAFCIYNGVSYSQGKTWSDGCDKSCRCDNANTGVYTCTQRCMVYDHLPPECKLVTDTRDQCCLVPQCGIPQPSITNAPTPNSQPPTPTVNPYTGSPTPGPVPVVSAGVVYPTPTAVIGKVTGTAYYPPQGTEPGGVTPTPRLLTYCEYKGVQYQQAQTWTDGCDFNCQCVNALQGKYECTERCPRYPNLPPECRLVKNIADPCCEHPECGPAPTLAPTTHATGSTIAPPLGATTTTLNPNPTTRIPPTPADVCVYKGKAYSQGQRWYDGCDYQCVCENGPQGLYTCNDRCPVYQGTLPQYCTMVPAPVDPFCCEVPQCDLPPSFANSTGFIIPTPPLPVIKGGSATPIPTPPPGLPSPGSLLSTIAPVPGQTTSSPAPTIPSNVCVYGGKTYEQDQMWRDSCSYNCVCDNASAGRYTCTAICPKTPPSLPPRCRLVRDSNNPCCQIPYCDLTAPPTASTITPPAGVTGVSPSLDHSSSSNSNSNLSPTDKVKVCVYNGVAFGQGQTWEDGCDLSCVCEDASAGYYRCNQRCPRYDQLPTGCVLTTDSRDSCCSVPLCPPVQPLVSVTPSDNSTMPPDGFTPISPSPGDGSIPQATLALPFAIPTAIPGKIEGQGMVPTLEPTKQPDPNNPSPSIAPTRANGCLYKGTTYQRGQQWSDGCLYNCVCVDEVSGRYTCTEKCPVYPSIPPYCQLINDPKEPCCKTPQCLPSPLLPPTIAPSGSSAIPSVGSTVPPPTGPTPLPVSHTTIAPVLTDVCQYGSKMYTQGQQWDDGCSKRCVCENAKTGFYRCSDRCAEYPLAKGCIMVPDPSDPLCCEVPQCTPTPNPSFDSPTPGPTIIVTPPLGNVTGLAPVPTPTTAHPGDITPTPQFGCLYKGNLYRQKQQWQDGCDFNCVCEDEVTGLYQCTQRCAPISSVPPRCRLQPDPKDFCCLQQVCDYSQPVPTYVVPQPGQSSGSPGPSPISGDVTCTHSTVCVYQGVTYAQGASWKEGCSRSCRCDDAANNVYSCFDRCPTYQLQAGCRLVTDPQDTCCQVADCAVLVTPIPTQTAQPTPFPNGSYPVPEATPSKAPGLIPQVTPSPVPVGIPGIVMGTPPTPTGFCEYKGGRYNTGQTWEDGCEYRCECVDAGTGLYRCTQKCAPYPNIPTYCVMVRDPRDQCCETPYCPGLLVPPTPTPTQMSGINPTPVAGSTTSPPPGVTPSSSPTPSYVLPTLFIGNVPLPTGSSNPLPKEICVFKGKAYTQGQQWYDGCDKICVCEDAKSGFYSCTDRCAQFPDLAPGCIMVPDPKDPSCCQAPQCTTPTNPNVPPTGVFGQVQGNRLTPTPTPWDGLSPTIGSHLPQVASTCDYKGTSYSQGQTWQDGCDFNCQCVNSTSGLFRCTDRCPRYPNLPTTCVTAYDPSDPCCQKVLCGDNVPTLPPTLVPPTCVQPTPDPNAFCVYNGVPFRQGQTWNVGCDKICKCQDPMTRLITCNDRCPSYPTIGDGCTLKTDPSDSCCQVQDCPVSLVPGTQTLVPPVKGIITGGTIPQAVGQVPSFIGAPTDGCVYNGQTYKAGQTWSDACTYTCVCTDSSGKYVCSEKCPRFNNLPATCTLVQDPRDPCCKAAYCPDLPVLPAVGTTPSPQPGVSASVPQPTVANMPQDVCVYKGQYYKQGQIWYEGCEQRCRCEDTARNFYRCDDRCSKFPAVPSECTMVPDPQDPVCCKKPECPLFPTGSPSPTAGYIRPSLVPPVGEVTGSGKIPVPTPTQPGQTTLQPLPATGCYYKTLVYQKDQSWDDGCDFTCKCVDEQTGLYRCKDNTLPPASGSKPPGFCVYQGVYYRQGDEWNNGCSQRCRCEDVSTGYYTCFDRCKNFENLPKSCSLKTDPSDPCCVIPDCNIYPTPGPPSPSGVSGGTSPPSVLVPVAAVGGTFNGVGGTNPVGLGSNPSNFGGTRSVCVYKSQTYSQGQTWEDGCSYQCECIDAARGQYSCTDKCPAYYFLPPSCYYKDNPSNPCCKFVSCEGTPPPSTTSTMPPVSVPVVVKPDTCVYLDGQHYNTGDSWSAGCDATCKCDNGTTNKYTCLSRCPAFSSLPKYCSLIPDPQDQCCEAPACEGQQPMVGTNQPTQSPFLPPNVTNVVPLGTHSIVSGTSSVAEISQSSGISGGRSACVYKNHEYHQGQFWEDGCDFVCSCEDEATGSYKCITKCPKMPPLPTYCVIVNVPGQCCPSITCEIPGKGTYNPVPELIPSILSPQGPAPSSSPQILVIVDNTQISGARPQGGGATLPPNIDVGGITDMCVKDGRVYNQGEKWTEGCDYDCECLDGRSGYYECKPKCPTYDNLPNACTLVKQGCCNAVICTNPDGTTVDLTQNPSAVDIFSVTSVAASGYSGFRAGYQMSQGSFFGSSQAACLYKGKVYNTGDKWEDGCDFLCTCEDATTHQFVCKPKCQRYLQIPSTCKRLKDPQGCCEVLDCTVPVTTTPNPACIDPLNNCPDYGKEACGGEYEPWARRNCPYYCGYKQCGGEESTTPGSCVDKLPNCVDYGKDACTGQYIPWASENCPAYCGMCSTAVTTPGGSQCFDLLEDCSSYGASACQPPYTEWARTNCNRTCGFCGYIPPSGSPVPSNDTEDLLGWVTLLKGVAGVENDDLFQLWSSTDTRNENNEMAKRPTAEFHGNYKPALSNYWDQCNFDQVKVSVWNNGEEKANIIFDAKDANKMNWFDPTRIITSTYNDIKSAQFNFFSLQGDASMGREFYINKQSSGCDAVGWIMVSTQRSCFYERTSAAKPTFLYSKATTADSWSMSVLLRDSLVDFVSQRTEFLFILIAVCSYGGHDYRTGESWQDGCEKNCTCRDASIGYYQCDDLCHKYQMPLPDGCHLTKLPGQCCETLNCSISSTGGCYYHGHYYHQGQTWDDGCDYKCTCERDIDGFYTCRTKCLSWNLPAQCYLASPPAGKCCPVPTCPASIVVVYPPGYEQE</sequence>
<dbReference type="PANTHER" id="PTHR11348">
    <property type="entry name" value="CONNECTIVE TISSUE GROWTH FACTOR-RELATED"/>
    <property type="match status" value="1"/>
</dbReference>
<dbReference type="InterPro" id="IPR003582">
    <property type="entry name" value="ShKT_dom"/>
</dbReference>
<protein>
    <recommendedName>
        <fullName evidence="8">VWFC domain-containing protein</fullName>
    </recommendedName>
</protein>
<evidence type="ECO:0000313" key="7">
    <source>
        <dbReference type="Proteomes" id="UP000245119"/>
    </source>
</evidence>
<feature type="domain" description="VWFC" evidence="4">
    <location>
        <begin position="1133"/>
        <end position="1199"/>
    </location>
</feature>
<feature type="domain" description="VWFC" evidence="4">
    <location>
        <begin position="550"/>
        <end position="616"/>
    </location>
</feature>
<dbReference type="GO" id="GO:0031012">
    <property type="term" value="C:extracellular matrix"/>
    <property type="evidence" value="ECO:0007669"/>
    <property type="project" value="TreeGrafter"/>
</dbReference>
<dbReference type="GO" id="GO:0007155">
    <property type="term" value="P:cell adhesion"/>
    <property type="evidence" value="ECO:0007669"/>
    <property type="project" value="TreeGrafter"/>
</dbReference>
<feature type="region of interest" description="Disordered" evidence="3">
    <location>
        <begin position="715"/>
        <end position="736"/>
    </location>
</feature>
<evidence type="ECO:0000256" key="1">
    <source>
        <dbReference type="ARBA" id="ARBA00022729"/>
    </source>
</evidence>
<feature type="compositionally biased region" description="Low complexity" evidence="3">
    <location>
        <begin position="861"/>
        <end position="884"/>
    </location>
</feature>
<dbReference type="Proteomes" id="UP000245119">
    <property type="component" value="Linkage Group LG12"/>
</dbReference>
<feature type="domain" description="VWFC" evidence="4">
    <location>
        <begin position="2170"/>
        <end position="2235"/>
    </location>
</feature>
<feature type="domain" description="VWFC" evidence="4">
    <location>
        <begin position="1975"/>
        <end position="2041"/>
    </location>
</feature>
<dbReference type="SUPFAM" id="SSF57603">
    <property type="entry name" value="FnI-like domain"/>
    <property type="match status" value="1"/>
</dbReference>
<dbReference type="PANTHER" id="PTHR11348:SF17">
    <property type="entry name" value="CCN"/>
    <property type="match status" value="1"/>
</dbReference>
<dbReference type="GO" id="GO:0005615">
    <property type="term" value="C:extracellular space"/>
    <property type="evidence" value="ECO:0007669"/>
    <property type="project" value="TreeGrafter"/>
</dbReference>
<feature type="region of interest" description="Disordered" evidence="3">
    <location>
        <begin position="1814"/>
        <end position="1836"/>
    </location>
</feature>
<evidence type="ECO:0000259" key="5">
    <source>
        <dbReference type="PROSITE" id="PS51670"/>
    </source>
</evidence>
<evidence type="ECO:0000256" key="3">
    <source>
        <dbReference type="SAM" id="MobiDB-lite"/>
    </source>
</evidence>
<comment type="caution">
    <text evidence="2">Lacks conserved residue(s) required for the propagation of feature annotation.</text>
</comment>
<feature type="domain" description="VWFC" evidence="4">
    <location>
        <begin position="1733"/>
        <end position="1799"/>
    </location>
</feature>
<feature type="domain" description="VWFC" evidence="4">
    <location>
        <begin position="3421"/>
        <end position="3487"/>
    </location>
</feature>
<dbReference type="SMART" id="SM00214">
    <property type="entry name" value="VWC"/>
    <property type="match status" value="28"/>
</dbReference>
<feature type="disulfide bond" evidence="2">
    <location>
        <begin position="3129"/>
        <end position="3163"/>
    </location>
</feature>
<dbReference type="GO" id="GO:0005178">
    <property type="term" value="F:integrin binding"/>
    <property type="evidence" value="ECO:0007669"/>
    <property type="project" value="TreeGrafter"/>
</dbReference>
<keyword evidence="7" id="KW-1185">Reference proteome</keyword>
<reference evidence="6 7" key="1">
    <citation type="submission" date="2018-04" db="EMBL/GenBank/DDBJ databases">
        <title>The genome of golden apple snail Pomacea canaliculata provides insight into stress tolerance and invasive adaptation.</title>
        <authorList>
            <person name="Liu C."/>
            <person name="Liu B."/>
            <person name="Ren Y."/>
            <person name="Zhang Y."/>
            <person name="Wang H."/>
            <person name="Li S."/>
            <person name="Jiang F."/>
            <person name="Yin L."/>
            <person name="Zhang G."/>
            <person name="Qian W."/>
            <person name="Fan W."/>
        </authorList>
    </citation>
    <scope>NUCLEOTIDE SEQUENCE [LARGE SCALE GENOMIC DNA]</scope>
    <source>
        <strain evidence="6">SZHN2017</strain>
        <tissue evidence="6">Muscle</tissue>
    </source>
</reference>
<dbReference type="GO" id="GO:0008201">
    <property type="term" value="F:heparin binding"/>
    <property type="evidence" value="ECO:0007669"/>
    <property type="project" value="TreeGrafter"/>
</dbReference>
<dbReference type="PROSITE" id="PS50184">
    <property type="entry name" value="VWFC_2"/>
    <property type="match status" value="17"/>
</dbReference>
<gene>
    <name evidence="6" type="ORF">C0Q70_19203</name>
</gene>
<feature type="domain" description="VWFC" evidence="4">
    <location>
        <begin position="1024"/>
        <end position="1091"/>
    </location>
</feature>